<dbReference type="SUPFAM" id="SSF47384">
    <property type="entry name" value="Homodimeric domain of signal transducing histidine kinase"/>
    <property type="match status" value="1"/>
</dbReference>
<dbReference type="Pfam" id="PF02518">
    <property type="entry name" value="HATPase_c"/>
    <property type="match status" value="1"/>
</dbReference>
<feature type="domain" description="Response regulatory" evidence="9">
    <location>
        <begin position="463"/>
        <end position="577"/>
    </location>
</feature>
<keyword evidence="7" id="KW-1133">Transmembrane helix</keyword>
<dbReference type="EMBL" id="NHOO01000009">
    <property type="protein sequence ID" value="OVE47894.1"/>
    <property type="molecule type" value="Genomic_DNA"/>
</dbReference>
<dbReference type="InterPro" id="IPR036890">
    <property type="entry name" value="HATPase_C_sf"/>
</dbReference>
<dbReference type="AlphaFoldDB" id="A0A202B8P6"/>
<dbReference type="InterPro" id="IPR001789">
    <property type="entry name" value="Sig_transdc_resp-reg_receiver"/>
</dbReference>
<organism evidence="10 11">
    <name type="scientific">Chromobacterium violaceum</name>
    <dbReference type="NCBI Taxonomy" id="536"/>
    <lineage>
        <taxon>Bacteria</taxon>
        <taxon>Pseudomonadati</taxon>
        <taxon>Pseudomonadota</taxon>
        <taxon>Betaproteobacteria</taxon>
        <taxon>Neisseriales</taxon>
        <taxon>Chromobacteriaceae</taxon>
        <taxon>Chromobacterium</taxon>
    </lineage>
</organism>
<evidence type="ECO:0000256" key="3">
    <source>
        <dbReference type="ARBA" id="ARBA00022553"/>
    </source>
</evidence>
<name>A0A202B8P6_CHRVL</name>
<keyword evidence="4" id="KW-0808">Transferase</keyword>
<dbReference type="SMART" id="SM00448">
    <property type="entry name" value="REC"/>
    <property type="match status" value="1"/>
</dbReference>
<dbReference type="Pfam" id="PF00512">
    <property type="entry name" value="HisKA"/>
    <property type="match status" value="1"/>
</dbReference>
<dbReference type="GO" id="GO:0000155">
    <property type="term" value="F:phosphorelay sensor kinase activity"/>
    <property type="evidence" value="ECO:0007669"/>
    <property type="project" value="InterPro"/>
</dbReference>
<dbReference type="GO" id="GO:0009927">
    <property type="term" value="F:histidine phosphotransfer kinase activity"/>
    <property type="evidence" value="ECO:0007669"/>
    <property type="project" value="TreeGrafter"/>
</dbReference>
<keyword evidence="7" id="KW-0812">Transmembrane</keyword>
<dbReference type="InterPro" id="IPR004358">
    <property type="entry name" value="Sig_transdc_His_kin-like_C"/>
</dbReference>
<dbReference type="PRINTS" id="PR00344">
    <property type="entry name" value="BCTRLSENSOR"/>
</dbReference>
<comment type="catalytic activity">
    <reaction evidence="1">
        <text>ATP + protein L-histidine = ADP + protein N-phospho-L-histidine.</text>
        <dbReference type="EC" id="2.7.13.3"/>
    </reaction>
</comment>
<evidence type="ECO:0000256" key="6">
    <source>
        <dbReference type="PROSITE-ProRule" id="PRU00169"/>
    </source>
</evidence>
<keyword evidence="3 6" id="KW-0597">Phosphoprotein</keyword>
<evidence type="ECO:0000256" key="1">
    <source>
        <dbReference type="ARBA" id="ARBA00000085"/>
    </source>
</evidence>
<dbReference type="Gene3D" id="3.40.50.2300">
    <property type="match status" value="1"/>
</dbReference>
<evidence type="ECO:0000256" key="4">
    <source>
        <dbReference type="ARBA" id="ARBA00022679"/>
    </source>
</evidence>
<dbReference type="PROSITE" id="PS50110">
    <property type="entry name" value="RESPONSE_REGULATORY"/>
    <property type="match status" value="1"/>
</dbReference>
<dbReference type="SMART" id="SM00387">
    <property type="entry name" value="HATPase_c"/>
    <property type="match status" value="1"/>
</dbReference>
<dbReference type="SMART" id="SM00388">
    <property type="entry name" value="HisKA"/>
    <property type="match status" value="1"/>
</dbReference>
<evidence type="ECO:0000256" key="2">
    <source>
        <dbReference type="ARBA" id="ARBA00012438"/>
    </source>
</evidence>
<feature type="transmembrane region" description="Helical" evidence="7">
    <location>
        <begin position="20"/>
        <end position="38"/>
    </location>
</feature>
<dbReference type="Gene3D" id="3.30.565.10">
    <property type="entry name" value="Histidine kinase-like ATPase, C-terminal domain"/>
    <property type="match status" value="1"/>
</dbReference>
<evidence type="ECO:0000313" key="11">
    <source>
        <dbReference type="Proteomes" id="UP000196342"/>
    </source>
</evidence>
<dbReference type="RefSeq" id="WP_081525928.1">
    <property type="nucleotide sequence ID" value="NZ_CP069442.1"/>
</dbReference>
<evidence type="ECO:0000259" key="9">
    <source>
        <dbReference type="PROSITE" id="PS50110"/>
    </source>
</evidence>
<dbReference type="GO" id="GO:0005886">
    <property type="term" value="C:plasma membrane"/>
    <property type="evidence" value="ECO:0007669"/>
    <property type="project" value="TreeGrafter"/>
</dbReference>
<dbReference type="InterPro" id="IPR036097">
    <property type="entry name" value="HisK_dim/P_sf"/>
</dbReference>
<dbReference type="Pfam" id="PF00072">
    <property type="entry name" value="Response_reg"/>
    <property type="match status" value="1"/>
</dbReference>
<dbReference type="Gene3D" id="1.10.287.130">
    <property type="match status" value="1"/>
</dbReference>
<evidence type="ECO:0000256" key="5">
    <source>
        <dbReference type="ARBA" id="ARBA00022777"/>
    </source>
</evidence>
<dbReference type="InterPro" id="IPR003594">
    <property type="entry name" value="HATPase_dom"/>
</dbReference>
<reference evidence="10 11" key="1">
    <citation type="submission" date="2017-05" db="EMBL/GenBank/DDBJ databases">
        <title>Chromobacterium violaceum GHPS1 isolated from Hydrocarbon polluted soil in French Guiana display an awesome secondary metabolite arsenal and a battery of drug and heavy-metal-resistance and detoxification of xenobiotics proteins.</title>
        <authorList>
            <person name="Belbahri L."/>
        </authorList>
    </citation>
    <scope>NUCLEOTIDE SEQUENCE [LARGE SCALE GENOMIC DNA]</scope>
    <source>
        <strain evidence="10 11">GHPS1</strain>
    </source>
</reference>
<proteinExistence type="predicted"/>
<evidence type="ECO:0000313" key="10">
    <source>
        <dbReference type="EMBL" id="OVE47894.1"/>
    </source>
</evidence>
<dbReference type="PANTHER" id="PTHR43047">
    <property type="entry name" value="TWO-COMPONENT HISTIDINE PROTEIN KINASE"/>
    <property type="match status" value="1"/>
</dbReference>
<feature type="domain" description="Histidine kinase" evidence="8">
    <location>
        <begin position="235"/>
        <end position="447"/>
    </location>
</feature>
<feature type="modified residue" description="4-aspartylphosphate" evidence="6">
    <location>
        <position position="512"/>
    </location>
</feature>
<dbReference type="GeneID" id="66367403"/>
<feature type="transmembrane region" description="Helical" evidence="7">
    <location>
        <begin position="176"/>
        <end position="195"/>
    </location>
</feature>
<dbReference type="InterPro" id="IPR011006">
    <property type="entry name" value="CheY-like_superfamily"/>
</dbReference>
<dbReference type="EC" id="2.7.13.3" evidence="2"/>
<dbReference type="PROSITE" id="PS50109">
    <property type="entry name" value="HIS_KIN"/>
    <property type="match status" value="1"/>
</dbReference>
<keyword evidence="11" id="KW-1185">Reference proteome</keyword>
<dbReference type="SUPFAM" id="SSF55874">
    <property type="entry name" value="ATPase domain of HSP90 chaperone/DNA topoisomerase II/histidine kinase"/>
    <property type="match status" value="1"/>
</dbReference>
<accession>A0A202B8P6</accession>
<dbReference type="CDD" id="cd00082">
    <property type="entry name" value="HisKA"/>
    <property type="match status" value="1"/>
</dbReference>
<dbReference type="CDD" id="cd16922">
    <property type="entry name" value="HATPase_EvgS-ArcB-TorS-like"/>
    <property type="match status" value="1"/>
</dbReference>
<keyword evidence="5" id="KW-0418">Kinase</keyword>
<dbReference type="InterPro" id="IPR005467">
    <property type="entry name" value="His_kinase_dom"/>
</dbReference>
<evidence type="ECO:0000256" key="7">
    <source>
        <dbReference type="SAM" id="Phobius"/>
    </source>
</evidence>
<gene>
    <name evidence="10" type="ORF">CBW21_12660</name>
</gene>
<dbReference type="PANTHER" id="PTHR43047:SF72">
    <property type="entry name" value="OSMOSENSING HISTIDINE PROTEIN KINASE SLN1"/>
    <property type="match status" value="1"/>
</dbReference>
<comment type="caution">
    <text evidence="10">The sequence shown here is derived from an EMBL/GenBank/DDBJ whole genome shotgun (WGS) entry which is preliminary data.</text>
</comment>
<protein>
    <recommendedName>
        <fullName evidence="2">histidine kinase</fullName>
        <ecNumber evidence="2">2.7.13.3</ecNumber>
    </recommendedName>
</protein>
<dbReference type="InterPro" id="IPR003661">
    <property type="entry name" value="HisK_dim/P_dom"/>
</dbReference>
<sequence length="588" mass="66299">MTRYFRLVFRSVGGIERAFLALSLLATVIISFTLYAAVIKRPITNKVSDLYWMAAQMQLTFNRLEMDVWRYRAGQITREETDKSYAIAYSKYRMFTRPSAVNTDLEKIEGFDQIKALLARIFQHPPRQWTQQDALELSRDMEEMRPLLADYGVKARYAENSLVAQQLRMVERHQTMYLLGLMCWLAFLGIFWFVLHRLAEIRRHSLQQQQVLEREQAARAALVQTELARDTFLATISHEIRSPLQSIQTCTELLEYSIPPDNPGYGYLSRLKQSNAYLLAQVRDIMDISALKNHQLALEPATTDIEELVACVVAVHQGNAEAKGLTLTVAVPPMPLLWLDGNRLRQIMWNLLSNAIRYTDQGGIRLELEYRPRNLVLSVADTGVGIPEDIRVQLFRPFTRGKTRRPGSSGLGLAIVHELVTLFGGQIEIDSQEGRGSTFTLSLPVQEASTPEDCDGAGYGQGRILLLDDDDPIRESYSALLQENGYSVSSFATVNDAAAQVVRHRFDILLIDLQVGTASGYEVAEAARRFGPNRNTPIIGMTAFRQEFNDARSALLAGKLEKPFSFAQLEQLLSLHLPRNNTGTPAQA</sequence>
<keyword evidence="7" id="KW-0472">Membrane</keyword>
<dbReference type="Proteomes" id="UP000196342">
    <property type="component" value="Unassembled WGS sequence"/>
</dbReference>
<evidence type="ECO:0000259" key="8">
    <source>
        <dbReference type="PROSITE" id="PS50109"/>
    </source>
</evidence>
<dbReference type="SUPFAM" id="SSF52172">
    <property type="entry name" value="CheY-like"/>
    <property type="match status" value="1"/>
</dbReference>